<dbReference type="EMBL" id="SNYV01000013">
    <property type="protein sequence ID" value="TDQ77808.1"/>
    <property type="molecule type" value="Genomic_DNA"/>
</dbReference>
<evidence type="ECO:0000313" key="10">
    <source>
        <dbReference type="Proteomes" id="UP000295292"/>
    </source>
</evidence>
<dbReference type="InterPro" id="IPR033985">
    <property type="entry name" value="SusD-like_N"/>
</dbReference>
<dbReference type="AlphaFoldDB" id="A0A4V3DDS9"/>
<evidence type="ECO:0000259" key="7">
    <source>
        <dbReference type="Pfam" id="PF07980"/>
    </source>
</evidence>
<keyword evidence="3 6" id="KW-0732">Signal</keyword>
<sequence>MKKNRYIYTITLCALALSFSSCEKYLDTLPDQRTILNNGEKLSELLVSAYPSGNYITFCEAMGDNVTDNFGMTTNDEINTNSYAWMDVNAVGQDSPIYYWNNAYRAIAAANEVLKAIQEAGDPASYASKKGEALVARAYAHFMLVSLFSKFYDPATASSDMGIPYVEVPETVVWKNYERNTVSAVYEKIERDLTAGLPLIVDNYKVPSYHFTRKAAHAFAVRFYLFKGDYPKVVAHAGHAFPEGNIEANMRDLNGKYAAFGSEEFARTYTQSTERANLLIAETTSWWARRFRQYRYSTTSALMNEITRNTVVGALTAIRTWSISSQSYYTRKSMEHFVRNSINATTGVGYNMVPLFTTEEVLLSRAEAYANLGQYEEAMNDLNGYAKNRIKPADYNGTRVIDKNKIRTFFYKDLTEDEFTDANLKAGLIQSCLQFRRAEFMHEGLRWFDILRHKIPVTHAVYNSASITLAPNDLRRVLQLPDEVRLSNIELNPRPSTDNE</sequence>
<dbReference type="OrthoDB" id="1147023at2"/>
<dbReference type="Gene3D" id="1.25.40.390">
    <property type="match status" value="2"/>
</dbReference>
<evidence type="ECO:0000256" key="2">
    <source>
        <dbReference type="ARBA" id="ARBA00006275"/>
    </source>
</evidence>
<dbReference type="InterPro" id="IPR012944">
    <property type="entry name" value="SusD_RagB_dom"/>
</dbReference>
<dbReference type="SUPFAM" id="SSF48452">
    <property type="entry name" value="TPR-like"/>
    <property type="match status" value="1"/>
</dbReference>
<feature type="signal peptide" evidence="6">
    <location>
        <begin position="1"/>
        <end position="23"/>
    </location>
</feature>
<comment type="caution">
    <text evidence="9">The sequence shown here is derived from an EMBL/GenBank/DDBJ whole genome shotgun (WGS) entry which is preliminary data.</text>
</comment>
<reference evidence="9 10" key="1">
    <citation type="submission" date="2019-03" db="EMBL/GenBank/DDBJ databases">
        <title>Genomic Encyclopedia of Archaeal and Bacterial Type Strains, Phase II (KMG-II): from individual species to whole genera.</title>
        <authorList>
            <person name="Goeker M."/>
        </authorList>
    </citation>
    <scope>NUCLEOTIDE SEQUENCE [LARGE SCALE GENOMIC DNA]</scope>
    <source>
        <strain evidence="9 10">DSM 28353</strain>
    </source>
</reference>
<evidence type="ECO:0000256" key="4">
    <source>
        <dbReference type="ARBA" id="ARBA00023136"/>
    </source>
</evidence>
<dbReference type="InterPro" id="IPR011990">
    <property type="entry name" value="TPR-like_helical_dom_sf"/>
</dbReference>
<dbReference type="GO" id="GO:0009279">
    <property type="term" value="C:cell outer membrane"/>
    <property type="evidence" value="ECO:0007669"/>
    <property type="project" value="UniProtKB-SubCell"/>
</dbReference>
<dbReference type="PROSITE" id="PS51257">
    <property type="entry name" value="PROKAR_LIPOPROTEIN"/>
    <property type="match status" value="1"/>
</dbReference>
<dbReference type="RefSeq" id="WP_133584088.1">
    <property type="nucleotide sequence ID" value="NZ_SNYV01000013.1"/>
</dbReference>
<organism evidence="9 10">
    <name type="scientific">Sphingobacterium yanglingense</name>
    <dbReference type="NCBI Taxonomy" id="1437280"/>
    <lineage>
        <taxon>Bacteria</taxon>
        <taxon>Pseudomonadati</taxon>
        <taxon>Bacteroidota</taxon>
        <taxon>Sphingobacteriia</taxon>
        <taxon>Sphingobacteriales</taxon>
        <taxon>Sphingobacteriaceae</taxon>
        <taxon>Sphingobacterium</taxon>
    </lineage>
</organism>
<gene>
    <name evidence="9" type="ORF">CLV99_1773</name>
</gene>
<dbReference type="Pfam" id="PF14322">
    <property type="entry name" value="SusD-like_3"/>
    <property type="match status" value="1"/>
</dbReference>
<keyword evidence="10" id="KW-1185">Reference proteome</keyword>
<feature type="domain" description="RagB/SusD" evidence="7">
    <location>
        <begin position="311"/>
        <end position="458"/>
    </location>
</feature>
<evidence type="ECO:0000256" key="5">
    <source>
        <dbReference type="ARBA" id="ARBA00023237"/>
    </source>
</evidence>
<evidence type="ECO:0000259" key="8">
    <source>
        <dbReference type="Pfam" id="PF14322"/>
    </source>
</evidence>
<keyword evidence="4" id="KW-0472">Membrane</keyword>
<evidence type="ECO:0000256" key="3">
    <source>
        <dbReference type="ARBA" id="ARBA00022729"/>
    </source>
</evidence>
<evidence type="ECO:0000256" key="1">
    <source>
        <dbReference type="ARBA" id="ARBA00004442"/>
    </source>
</evidence>
<dbReference type="Pfam" id="PF07980">
    <property type="entry name" value="SusD_RagB"/>
    <property type="match status" value="1"/>
</dbReference>
<protein>
    <submittedName>
        <fullName evidence="9">SusD-like starch-binding protein associating with outer membrane</fullName>
    </submittedName>
</protein>
<dbReference type="Proteomes" id="UP000295292">
    <property type="component" value="Unassembled WGS sequence"/>
</dbReference>
<keyword evidence="5" id="KW-0998">Cell outer membrane</keyword>
<feature type="chain" id="PRO_5020980265" evidence="6">
    <location>
        <begin position="24"/>
        <end position="500"/>
    </location>
</feature>
<feature type="domain" description="SusD-like N-terminal" evidence="8">
    <location>
        <begin position="24"/>
        <end position="225"/>
    </location>
</feature>
<evidence type="ECO:0000313" key="9">
    <source>
        <dbReference type="EMBL" id="TDQ77808.1"/>
    </source>
</evidence>
<comment type="subcellular location">
    <subcellularLocation>
        <location evidence="1">Cell outer membrane</location>
    </subcellularLocation>
</comment>
<accession>A0A4V3DDS9</accession>
<name>A0A4V3DDS9_9SPHI</name>
<comment type="similarity">
    <text evidence="2">Belongs to the SusD family.</text>
</comment>
<evidence type="ECO:0000256" key="6">
    <source>
        <dbReference type="SAM" id="SignalP"/>
    </source>
</evidence>
<proteinExistence type="inferred from homology"/>